<dbReference type="Pfam" id="PF00581">
    <property type="entry name" value="Rhodanese"/>
    <property type="match status" value="1"/>
</dbReference>
<dbReference type="EMBL" id="CACVAT010000495">
    <property type="protein sequence ID" value="CAA6829094.1"/>
    <property type="molecule type" value="Genomic_DNA"/>
</dbReference>
<dbReference type="CDD" id="cd00158">
    <property type="entry name" value="RHOD"/>
    <property type="match status" value="1"/>
</dbReference>
<comment type="similarity">
    <text evidence="1">Belongs to the metallo-beta-lactamase superfamily. Class-B beta-lactamase family.</text>
</comment>
<dbReference type="PANTHER" id="PTHR42951">
    <property type="entry name" value="METALLO-BETA-LACTAMASE DOMAIN-CONTAINING"/>
    <property type="match status" value="1"/>
</dbReference>
<dbReference type="Gene3D" id="3.40.250.10">
    <property type="entry name" value="Rhodanese-like domain"/>
    <property type="match status" value="1"/>
</dbReference>
<evidence type="ECO:0000256" key="2">
    <source>
        <dbReference type="SAM" id="MobiDB-lite"/>
    </source>
</evidence>
<dbReference type="SMART" id="SM00849">
    <property type="entry name" value="Lactamase_B"/>
    <property type="match status" value="1"/>
</dbReference>
<feature type="chain" id="PRO_5027650742" evidence="3">
    <location>
        <begin position="23"/>
        <end position="464"/>
    </location>
</feature>
<evidence type="ECO:0000256" key="3">
    <source>
        <dbReference type="SAM" id="SignalP"/>
    </source>
</evidence>
<dbReference type="SUPFAM" id="SSF56281">
    <property type="entry name" value="Metallo-hydrolase/oxidoreductase"/>
    <property type="match status" value="1"/>
</dbReference>
<reference evidence="5" key="1">
    <citation type="submission" date="2020-01" db="EMBL/GenBank/DDBJ databases">
        <authorList>
            <person name="Meier V. D."/>
            <person name="Meier V D."/>
        </authorList>
    </citation>
    <scope>NUCLEOTIDE SEQUENCE</scope>
    <source>
        <strain evidence="5">HLG_WM_MAG_09</strain>
    </source>
</reference>
<dbReference type="InterPro" id="IPR001279">
    <property type="entry name" value="Metallo-B-lactamas"/>
</dbReference>
<dbReference type="AlphaFoldDB" id="A0A6S6UGU4"/>
<dbReference type="SUPFAM" id="SSF52821">
    <property type="entry name" value="Rhodanese/Cell cycle control phosphatase"/>
    <property type="match status" value="1"/>
</dbReference>
<dbReference type="SMART" id="SM00450">
    <property type="entry name" value="RHOD"/>
    <property type="match status" value="1"/>
</dbReference>
<evidence type="ECO:0000256" key="1">
    <source>
        <dbReference type="ARBA" id="ARBA00005250"/>
    </source>
</evidence>
<dbReference type="PROSITE" id="PS50206">
    <property type="entry name" value="RHODANESE_3"/>
    <property type="match status" value="1"/>
</dbReference>
<dbReference type="InterPro" id="IPR001763">
    <property type="entry name" value="Rhodanese-like_dom"/>
</dbReference>
<evidence type="ECO:0000259" key="4">
    <source>
        <dbReference type="PROSITE" id="PS50206"/>
    </source>
</evidence>
<name>A0A6S6UGU4_9GAMM</name>
<feature type="domain" description="Rhodanese" evidence="4">
    <location>
        <begin position="77"/>
        <end position="171"/>
    </location>
</feature>
<evidence type="ECO:0000313" key="5">
    <source>
        <dbReference type="EMBL" id="CAA6829094.1"/>
    </source>
</evidence>
<keyword evidence="3" id="KW-0732">Signal</keyword>
<dbReference type="GO" id="GO:0017001">
    <property type="term" value="P:antibiotic catabolic process"/>
    <property type="evidence" value="ECO:0007669"/>
    <property type="project" value="UniProtKB-ARBA"/>
</dbReference>
<organism evidence="5">
    <name type="scientific">uncultured Thiotrichaceae bacterium</name>
    <dbReference type="NCBI Taxonomy" id="298394"/>
    <lineage>
        <taxon>Bacteria</taxon>
        <taxon>Pseudomonadati</taxon>
        <taxon>Pseudomonadota</taxon>
        <taxon>Gammaproteobacteria</taxon>
        <taxon>Thiotrichales</taxon>
        <taxon>Thiotrichaceae</taxon>
        <taxon>environmental samples</taxon>
    </lineage>
</organism>
<feature type="region of interest" description="Disordered" evidence="2">
    <location>
        <begin position="26"/>
        <end position="45"/>
    </location>
</feature>
<proteinExistence type="inferred from homology"/>
<dbReference type="Gene3D" id="3.60.15.10">
    <property type="entry name" value="Ribonuclease Z/Hydroxyacylglutathione hydrolase-like"/>
    <property type="match status" value="1"/>
</dbReference>
<dbReference type="CDD" id="cd16282">
    <property type="entry name" value="metallo-hydrolase-like_MBL-fold"/>
    <property type="match status" value="1"/>
</dbReference>
<dbReference type="Pfam" id="PF00753">
    <property type="entry name" value="Lactamase_B"/>
    <property type="match status" value="1"/>
</dbReference>
<dbReference type="InterPro" id="IPR050855">
    <property type="entry name" value="NDM-1-like"/>
</dbReference>
<sequence>MKSHSLFHTLLFLSLSIPVVFADQETPAPTDSTAEAKPEAPVRNIPPLTSTAQAILDDVNTRITNINTQELQALLKEHPETQVIDVRTPQEISLLGGHIDAPRHRNIMRSWIEMQIDGLIPDKDTPIVVYCGVNQRSPLAADTLMKLGYSNVKNYEDGFFAWLDAGLPVEVMDKAQDSFLYSMPEEVIPGVWSAIGATAPPTYDNSGHNNNLSFIITEEGVVVMNAGESYLLAQSLHDEIKKHTDLPVKYVVLENGQGHAMLGSGYWQEQGAKVIMHQDAWHEVEERRDQMLQRIAPRRDKNYRTEIVKPDILLAEDKMDLNLGSWKMEVLRLGPAHSPGDIMLWLPEKKVAISGDLAFHQRLLPVFEETDTAEWIETWPKFEALGAEHIIPGHGSPVTDISILTRYTRDYLAYMREQVEAILDEDGSLQDAYKIDQSAYAHLDTFDELALRNAATIFKAMEFE</sequence>
<accession>A0A6S6UGU4</accession>
<dbReference type="PANTHER" id="PTHR42951:SF4">
    <property type="entry name" value="ACYL-COENZYME A THIOESTERASE MBLAC2"/>
    <property type="match status" value="1"/>
</dbReference>
<dbReference type="InterPro" id="IPR036866">
    <property type="entry name" value="RibonucZ/Hydroxyglut_hydro"/>
</dbReference>
<dbReference type="InterPro" id="IPR036873">
    <property type="entry name" value="Rhodanese-like_dom_sf"/>
</dbReference>
<gene>
    <name evidence="5" type="ORF">HELGO_WM21441</name>
</gene>
<feature type="signal peptide" evidence="3">
    <location>
        <begin position="1"/>
        <end position="22"/>
    </location>
</feature>
<protein>
    <submittedName>
        <fullName evidence="5">SoxH protein, homolog</fullName>
    </submittedName>
</protein>